<name>A0A8J7YSG4_9ARCH</name>
<gene>
    <name evidence="2" type="ORF">J9259_01855</name>
    <name evidence="3" type="ORF">KIY12_03485</name>
</gene>
<dbReference type="EMBL" id="JAGVSJ010000002">
    <property type="protein sequence ID" value="MBX8631258.1"/>
    <property type="molecule type" value="Genomic_DNA"/>
</dbReference>
<dbReference type="EMBL" id="JAHEAC010000019">
    <property type="protein sequence ID" value="MBX8643769.1"/>
    <property type="molecule type" value="Genomic_DNA"/>
</dbReference>
<evidence type="ECO:0000313" key="3">
    <source>
        <dbReference type="EMBL" id="MBX8643769.1"/>
    </source>
</evidence>
<evidence type="ECO:0000256" key="1">
    <source>
        <dbReference type="SAM" id="Phobius"/>
    </source>
</evidence>
<keyword evidence="1" id="KW-0472">Membrane</keyword>
<evidence type="ECO:0000313" key="2">
    <source>
        <dbReference type="EMBL" id="MBX8631258.1"/>
    </source>
</evidence>
<feature type="transmembrane region" description="Helical" evidence="1">
    <location>
        <begin position="48"/>
        <end position="71"/>
    </location>
</feature>
<dbReference type="InterPro" id="IPR021741">
    <property type="entry name" value="DUF3311"/>
</dbReference>
<sequence length="78" mass="8799">MQNETDARAHRSLGKDIAAAILLLIPFVVYFDLPYYDKVNPTLAGVPFYYWFQTLWLLLSAILFIIAAFILDSNSGGD</sequence>
<dbReference type="AlphaFoldDB" id="A0A8J7YSG4"/>
<dbReference type="Proteomes" id="UP000716004">
    <property type="component" value="Unassembled WGS sequence"/>
</dbReference>
<protein>
    <submittedName>
        <fullName evidence="3">DUF3311 domain-containing protein</fullName>
    </submittedName>
</protein>
<dbReference type="Proteomes" id="UP000750197">
    <property type="component" value="Unassembled WGS sequence"/>
</dbReference>
<keyword evidence="1" id="KW-1133">Transmembrane helix</keyword>
<feature type="transmembrane region" description="Helical" evidence="1">
    <location>
        <begin position="17"/>
        <end position="36"/>
    </location>
</feature>
<accession>A0A8J7YSG4</accession>
<evidence type="ECO:0000313" key="4">
    <source>
        <dbReference type="Proteomes" id="UP000750197"/>
    </source>
</evidence>
<dbReference type="Pfam" id="PF11755">
    <property type="entry name" value="DUF3311"/>
    <property type="match status" value="1"/>
</dbReference>
<reference evidence="3" key="1">
    <citation type="submission" date="2021-05" db="EMBL/GenBank/DDBJ databases">
        <title>Genomic insights into ecological role and evolution of a novel Thermoplasmata order Candidatus Sysuiplasmatales.</title>
        <authorList>
            <person name="Yuan Y."/>
        </authorList>
    </citation>
    <scope>NUCLEOTIDE SEQUENCE</scope>
    <source>
        <strain evidence="3">TUT19-bin139</strain>
        <strain evidence="2">YP2-bin.285</strain>
    </source>
</reference>
<keyword evidence="1" id="KW-0812">Transmembrane</keyword>
<comment type="caution">
    <text evidence="3">The sequence shown here is derived from an EMBL/GenBank/DDBJ whole genome shotgun (WGS) entry which is preliminary data.</text>
</comment>
<organism evidence="3 4">
    <name type="scientific">Candidatus Sysuiplasma superficiale</name>
    <dbReference type="NCBI Taxonomy" id="2823368"/>
    <lineage>
        <taxon>Archaea</taxon>
        <taxon>Methanobacteriati</taxon>
        <taxon>Thermoplasmatota</taxon>
        <taxon>Thermoplasmata</taxon>
        <taxon>Candidatus Sysuiplasmatales</taxon>
        <taxon>Candidatus Sysuiplasmataceae</taxon>
        <taxon>Candidatus Sysuiplasma</taxon>
    </lineage>
</organism>
<proteinExistence type="predicted"/>